<feature type="compositionally biased region" description="Basic and acidic residues" evidence="1">
    <location>
        <begin position="1672"/>
        <end position="1681"/>
    </location>
</feature>
<sequence>MPAAIRPPHAEPRTGDADGEASVLSGSRPSFSPSRKSAPPSEPSFSDVALQGETTSKDSLQSAFLAFRPGPFTGERDTRHGPGRLDAEGGEGSPFASFHSEPASSLPWSFAREASMEEGDLLPLTLLSSISPPSRFARSASSSTPPSSSASSRDLPRRLGGRDSRGLDLQLLGVGGACAEEPGEPQRQGAQLPARKAPWLCDVDTVENSLTEELHRVRCCVAAGERADRVFAAPRTPPCLEADFASDEEEEEASSFLFTGLRDPASWADPALPRAAFGSRRGTESRRESGEARQRERPVQSGTCADARFKNFGSPLSGAAPRLAFLSAVFGGRGTGRMHLSESAKSRRSHSACIDTATWQQRDTQSWTDASLRSAAPGDFRSRTEELRALTRMAYRRFGVSRLWPSKPRRNLDLPDSVLHPFPSFPMDWSAKKGFFATALLSRLYIANTDNTCAPEGGAICLWDAAEPRGVRDFLGGHSLPGASLSASSEWPSSRSASPSSSQPAQRHGELFFASAEGRHASSPPRHSARASQRTAGEPATEQDGGAAGRTSTLSSTGRESPFHLFSSSQDFAFLSQTSSASPALRASSRSLFCPSPARQGTGYPGNSARSSSVPCASPCGCCLGASAPFVASPPLLLPAPPRTEDSGVPAEDTWRESEEGRASQTQSVFVSPGVFPSARASADHQDGGERLSASLPSPLSAALLHSLSALAPNPLPSPTGASPSSLPAPPSSPLSDMNSVALPPPVGDGPSLFCASLLPPPSSFPAPATGSRPSSSAYAPAPAAPASASSSSAPRLPAARPPPLSLWPSEASLSVALLSAPASSAPSASASAPVPPLAASPLVTAVRFCRTEELLLAVGFESGEVEIWAPFPAVDSCVAARPSRMTRPVCASRSATSDPRLFRVGVSSLCHSRRRAATRRQNGEKTADARAQSPGRDDRTRALSEVDSVHAGAEGDVVCASRGRLQSYEAERRGLPSARTKPAPSSRAFSDAPQLRSDTEASQPSSALPCLLSTSHLFSGASSRPQTDARLQTRAAAPSAPCAEPQQPQATEEGSPVVSLAWHPSRLLLASGHASGVVVLWRFARNTGSDPNEARKGEGRKRTRATREAGDVRGFAALEEAAGPRARAELAGIEEAERLEFFEKHLPRGSSSDAEILTNVQMVRVHIFRVDLLASSAPLSSPFPFSSAALLASTALVSSSCFQPSAAAAFSRRARAAPEGASSRTCREQRPLPLLREWGEEAVAAAVGERESEREREDRFTEWPVRLAWDAAGESLAVGGSRGTLIFFSLSHLLQYFREVDRLTDRLRRHLGDLRSSFALSEQRCARPAPAILASPAAVPPLTTGAAVEEAPFQKRLRQGAFRFAAAASLYGAAYCAEEARSGREGLCFEGIVETHADGERETAHVTRPLCSIVSPSARAETAALPTLLVSSSATNTNRSSPFFSGPCAAPCAEVGQAAPLPPSGALMEAIKSAQVVCGELQRLQRARANLKAASVADASEGLKAGEAPSPAFPPSPLATVSNVSTRTGSSPPDTPLGLLTGRAAADQETAARPVGAAEARAKKVDHVDEAAAAASASPAQAACETNGLSAAETTEEPGGKQTAWPAGGGDASKGRNETPCQAPRPPREVESAAPNSCRANDSVVFQDENICNAPRLLRRVGASHELRRSALEEESEARPRGGVSNVAISSPKFESGETPRQASSLSECPWQARVSPPALPAPSEHNEPAASESGPPQHLWRAFQKEEDARRRAFSAQVESLLSRFRRAKERLLASFLPERAPGQGTCLKPDLLVACAVEKRALRPPRDGRPGCNPPEAESHADRVAGQRFCRELLGIKNVLSHAHGGGVTALEWCEHDAAVIVSAGEEFDEALVPEAPRLGADRREEGHDAETGRQPAKNTQAARRGEERRPAGSTVALWRVSEGHRSGPERLFTIRLEGLVTSFLWSRLTGELLMSHASCARPWAPSLSSYSLPAPSSASSASSSGSSSAHAEGSPSSTSASTSPLAFSFASAAEAVPSFRRELASSRSRRRMPFSPPFFSQQRRGDEATAERRGEPSSVEVLGAREGREDAWKKGSSRGRWGVTVWRYVNEESFAALASSSAAFLEHELPAPLAAFGRQAIRPKRAPRESSRPAFRLPALVKVGELGTPPCLKTRPPASPPSWLAEPASRNAGFFLHSQDTLLFTSSRQTEGDVAEEAHAQADPPAEPGVEPSESRGSRSAAAAPTTRPASLAQPSSSLLLASASPRPSVALPAPAPAEPERVGRRPPRLAEVGDGLPGTEARDRRTPRGPLPTAGPLSPTGSLPGGPFASEWDAFLAARDAGVESSVYLEADNASCLIQSADGSVIAYWSLPTELITVWELPAPQAPDPARTLNRPRAVEEPGAALDSDEGDPDDAGAWALGGDDDSRGGFLLGRSRHAGRSGGQRAKREKEGNATRVSSGSCIAARPAARRPVAESVRWGEDLSVAWLRRASQAGRRRDTLLHAERQTPETEEGHLRCCRKSAYEPEDAREARSESRSGLGPLFRKNLLSRSVQSRQAFSLPGWTQRTQKDEGKIESALQPGRFRHCAEDVQDEDHEQEDEGHVSDFFRLGAKTASRALAAMR</sequence>
<dbReference type="Gene3D" id="2.130.10.10">
    <property type="entry name" value="YVTN repeat-like/Quinoprotein amine dehydrogenase"/>
    <property type="match status" value="1"/>
</dbReference>
<feature type="compositionally biased region" description="Basic and acidic residues" evidence="1">
    <location>
        <begin position="1883"/>
        <end position="1895"/>
    </location>
</feature>
<feature type="compositionally biased region" description="Low complexity" evidence="1">
    <location>
        <begin position="2300"/>
        <end position="2312"/>
    </location>
</feature>
<feature type="region of interest" description="Disordered" evidence="1">
    <location>
        <begin position="715"/>
        <end position="744"/>
    </location>
</feature>
<dbReference type="SUPFAM" id="SSF50978">
    <property type="entry name" value="WD40 repeat-like"/>
    <property type="match status" value="1"/>
</dbReference>
<dbReference type="OrthoDB" id="332793at2759"/>
<evidence type="ECO:0000256" key="1">
    <source>
        <dbReference type="SAM" id="MobiDB-lite"/>
    </source>
</evidence>
<feature type="compositionally biased region" description="Low complexity" evidence="1">
    <location>
        <begin position="485"/>
        <end position="505"/>
    </location>
</feature>
<feature type="compositionally biased region" description="Low complexity" evidence="1">
    <location>
        <begin position="1575"/>
        <end position="1584"/>
    </location>
</feature>
<feature type="compositionally biased region" description="Low complexity" evidence="1">
    <location>
        <begin position="715"/>
        <end position="726"/>
    </location>
</feature>
<feature type="region of interest" description="Disordered" evidence="1">
    <location>
        <begin position="1575"/>
        <end position="1637"/>
    </location>
</feature>
<name>A0A2A9M2N1_BESBE</name>
<feature type="region of interest" description="Disordered" evidence="1">
    <location>
        <begin position="1"/>
        <end position="103"/>
    </location>
</feature>
<feature type="compositionally biased region" description="Basic and acidic residues" evidence="1">
    <location>
        <begin position="653"/>
        <end position="662"/>
    </location>
</feature>
<dbReference type="PANTHER" id="PTHR24216:SF65">
    <property type="entry name" value="PAXILLIN-LIKE PROTEIN 1"/>
    <property type="match status" value="1"/>
</dbReference>
<feature type="region of interest" description="Disordered" evidence="1">
    <location>
        <begin position="269"/>
        <end position="304"/>
    </location>
</feature>
<reference evidence="2 3" key="1">
    <citation type="submission" date="2017-09" db="EMBL/GenBank/DDBJ databases">
        <title>Genome sequencing of Besnoitia besnoiti strain Bb-Ger1.</title>
        <authorList>
            <person name="Schares G."/>
            <person name="Venepally P."/>
            <person name="Lorenzi H.A."/>
        </authorList>
    </citation>
    <scope>NUCLEOTIDE SEQUENCE [LARGE SCALE GENOMIC DNA]</scope>
    <source>
        <strain evidence="2 3">Bb-Ger1</strain>
    </source>
</reference>
<gene>
    <name evidence="2" type="ORF">BESB_029090</name>
</gene>
<feature type="region of interest" description="Disordered" evidence="1">
    <location>
        <begin position="2547"/>
        <end position="2590"/>
    </location>
</feature>
<feature type="region of interest" description="Disordered" evidence="1">
    <location>
        <begin position="637"/>
        <end position="669"/>
    </location>
</feature>
<feature type="compositionally biased region" description="Low complexity" evidence="1">
    <location>
        <begin position="133"/>
        <end position="153"/>
    </location>
</feature>
<dbReference type="PANTHER" id="PTHR24216">
    <property type="entry name" value="PAXILLIN-RELATED"/>
    <property type="match status" value="1"/>
</dbReference>
<feature type="compositionally biased region" description="Basic and acidic residues" evidence="1">
    <location>
        <begin position="154"/>
        <end position="164"/>
    </location>
</feature>
<feature type="compositionally biased region" description="Polar residues" evidence="1">
    <location>
        <begin position="550"/>
        <end position="559"/>
    </location>
</feature>
<feature type="compositionally biased region" description="Basic and acidic residues" evidence="1">
    <location>
        <begin position="936"/>
        <end position="948"/>
    </location>
</feature>
<feature type="region of interest" description="Disordered" evidence="1">
    <location>
        <begin position="1503"/>
        <end position="1541"/>
    </location>
</feature>
<dbReference type="InterPro" id="IPR001680">
    <property type="entry name" value="WD40_rpt"/>
</dbReference>
<feature type="region of interest" description="Disordered" evidence="1">
    <location>
        <begin position="133"/>
        <end position="164"/>
    </location>
</feature>
<feature type="compositionally biased region" description="Basic and acidic residues" evidence="1">
    <location>
        <begin position="74"/>
        <end position="87"/>
    </location>
</feature>
<feature type="region of interest" description="Disordered" evidence="1">
    <location>
        <begin position="2482"/>
        <end position="2502"/>
    </location>
</feature>
<feature type="region of interest" description="Disordered" evidence="1">
    <location>
        <begin position="914"/>
        <end position="948"/>
    </location>
</feature>
<feature type="region of interest" description="Disordered" evidence="1">
    <location>
        <begin position="970"/>
        <end position="1008"/>
    </location>
</feature>
<dbReference type="InterPro" id="IPR015943">
    <property type="entry name" value="WD40/YVTN_repeat-like_dom_sf"/>
</dbReference>
<evidence type="ECO:0000313" key="3">
    <source>
        <dbReference type="Proteomes" id="UP000224006"/>
    </source>
</evidence>
<comment type="caution">
    <text evidence="2">The sequence shown here is derived from an EMBL/GenBank/DDBJ whole genome shotgun (WGS) entry which is preliminary data.</text>
</comment>
<feature type="compositionally biased region" description="Acidic residues" evidence="1">
    <location>
        <begin position="2576"/>
        <end position="2586"/>
    </location>
</feature>
<dbReference type="VEuPathDB" id="ToxoDB:BESB_029090"/>
<dbReference type="EMBL" id="NWUJ01000015">
    <property type="protein sequence ID" value="PFH31474.1"/>
    <property type="molecule type" value="Genomic_DNA"/>
</dbReference>
<dbReference type="STRING" id="94643.A0A2A9M2N1"/>
<feature type="region of interest" description="Disordered" evidence="1">
    <location>
        <begin position="2192"/>
        <end position="2314"/>
    </location>
</feature>
<evidence type="ECO:0000313" key="2">
    <source>
        <dbReference type="EMBL" id="PFH31474.1"/>
    </source>
</evidence>
<organism evidence="2 3">
    <name type="scientific">Besnoitia besnoiti</name>
    <name type="common">Apicomplexan protozoan</name>
    <dbReference type="NCBI Taxonomy" id="94643"/>
    <lineage>
        <taxon>Eukaryota</taxon>
        <taxon>Sar</taxon>
        <taxon>Alveolata</taxon>
        <taxon>Apicomplexa</taxon>
        <taxon>Conoidasida</taxon>
        <taxon>Coccidia</taxon>
        <taxon>Eucoccidiorida</taxon>
        <taxon>Eimeriorina</taxon>
        <taxon>Sarcocystidae</taxon>
        <taxon>Besnoitia</taxon>
    </lineage>
</organism>
<feature type="region of interest" description="Disordered" evidence="1">
    <location>
        <begin position="1876"/>
        <end position="1919"/>
    </location>
</feature>
<feature type="compositionally biased region" description="Low complexity" evidence="1">
    <location>
        <begin position="2222"/>
        <end position="2257"/>
    </location>
</feature>
<protein>
    <recommendedName>
        <fullName evidence="4">WD domain, G-beta repeat-containing protein</fullName>
    </recommendedName>
</protein>
<feature type="region of interest" description="Disordered" evidence="1">
    <location>
        <begin position="1672"/>
        <end position="1739"/>
    </location>
</feature>
<dbReference type="InterPro" id="IPR036322">
    <property type="entry name" value="WD40_repeat_dom_sf"/>
</dbReference>
<feature type="compositionally biased region" description="Basic and acidic residues" evidence="1">
    <location>
        <begin position="281"/>
        <end position="298"/>
    </location>
</feature>
<feature type="region of interest" description="Disordered" evidence="1">
    <location>
        <begin position="2386"/>
        <end position="2445"/>
    </location>
</feature>
<dbReference type="GeneID" id="40307961"/>
<feature type="compositionally biased region" description="Polar residues" evidence="1">
    <location>
        <begin position="24"/>
        <end position="35"/>
    </location>
</feature>
<feature type="region of interest" description="Disordered" evidence="1">
    <location>
        <begin position="1020"/>
        <end position="1058"/>
    </location>
</feature>
<feature type="compositionally biased region" description="Low complexity" evidence="1">
    <location>
        <begin position="521"/>
        <end position="532"/>
    </location>
</feature>
<dbReference type="SMART" id="SM00320">
    <property type="entry name" value="WD40"/>
    <property type="match status" value="3"/>
</dbReference>
<feature type="compositionally biased region" description="Low complexity" evidence="1">
    <location>
        <begin position="766"/>
        <end position="799"/>
    </location>
</feature>
<feature type="compositionally biased region" description="Polar residues" evidence="1">
    <location>
        <begin position="1520"/>
        <end position="1533"/>
    </location>
</feature>
<feature type="compositionally biased region" description="Polar residues" evidence="1">
    <location>
        <begin position="1020"/>
        <end position="1031"/>
    </location>
</feature>
<dbReference type="KEGG" id="bbes:BESB_029090"/>
<evidence type="ECO:0008006" key="4">
    <source>
        <dbReference type="Google" id="ProtNLM"/>
    </source>
</evidence>
<feature type="region of interest" description="Disordered" evidence="1">
    <location>
        <begin position="2028"/>
        <end position="2066"/>
    </location>
</feature>
<feature type="region of interest" description="Disordered" evidence="1">
    <location>
        <begin position="485"/>
        <end position="562"/>
    </location>
</feature>
<feature type="compositionally biased region" description="Basic and acidic residues" evidence="1">
    <location>
        <begin position="2047"/>
        <end position="2059"/>
    </location>
</feature>
<accession>A0A2A9M2N1</accession>
<feature type="region of interest" description="Disordered" evidence="1">
    <location>
        <begin position="766"/>
        <end position="803"/>
    </location>
</feature>
<dbReference type="Proteomes" id="UP000224006">
    <property type="component" value="Unassembled WGS sequence"/>
</dbReference>
<proteinExistence type="predicted"/>
<feature type="region of interest" description="Disordered" evidence="1">
    <location>
        <begin position="1974"/>
        <end position="2004"/>
    </location>
</feature>
<feature type="compositionally biased region" description="Polar residues" evidence="1">
    <location>
        <begin position="52"/>
        <end position="62"/>
    </location>
</feature>
<dbReference type="RefSeq" id="XP_029215483.1">
    <property type="nucleotide sequence ID" value="XM_029361583.1"/>
</dbReference>
<keyword evidence="3" id="KW-1185">Reference proteome</keyword>